<feature type="region of interest" description="Disordered" evidence="2">
    <location>
        <begin position="194"/>
        <end position="217"/>
    </location>
</feature>
<gene>
    <name evidence="3" type="ORF">ESCO13_00162</name>
</gene>
<accession>A0A1D7XFF2</accession>
<proteinExistence type="predicted"/>
<feature type="coiled-coil region" evidence="1">
    <location>
        <begin position="241"/>
        <end position="284"/>
    </location>
</feature>
<dbReference type="Proteomes" id="UP000225358">
    <property type="component" value="Segment"/>
</dbReference>
<evidence type="ECO:0008006" key="5">
    <source>
        <dbReference type="Google" id="ProtNLM"/>
    </source>
</evidence>
<protein>
    <recommendedName>
        <fullName evidence="5">Scaffold protein</fullName>
    </recommendedName>
</protein>
<reference evidence="3" key="1">
    <citation type="submission" date="2017-02" db="EMBL/GenBank/DDBJ databases">
        <title>Complete genome sequence of two Escherichia coli phages, vB_EcoM_ ESCO5 and vB_EcoM_ESCO13, which are related to phAPEC8.</title>
        <authorList>
            <person name="Trotereau A."/>
            <person name="Gonnet M."/>
            <person name="Viardot A."/>
            <person name="Lalmanach A.-C."/>
            <person name="Guabiraba R."/>
            <person name="Chanteloup N."/>
            <person name="Schouler C."/>
        </authorList>
    </citation>
    <scope>NUCLEOTIDE SEQUENCE [LARGE SCALE GENOMIC DNA]</scope>
</reference>
<name>A0A1D7XFF2_9CAUD</name>
<evidence type="ECO:0000256" key="1">
    <source>
        <dbReference type="SAM" id="Coils"/>
    </source>
</evidence>
<keyword evidence="4" id="KW-1185">Reference proteome</keyword>
<dbReference type="Pfam" id="PF26210">
    <property type="entry name" value="Phage_phiTE_211"/>
    <property type="match status" value="1"/>
</dbReference>
<dbReference type="EMBL" id="KX552041">
    <property type="protein sequence ID" value="AOQ27266.2"/>
    <property type="molecule type" value="Genomic_DNA"/>
</dbReference>
<sequence>MANTYLTNVDFSGKATEESLGAHIAYTFDFQGGAASGYNTPLLFKSDGSPDITFEKLEALTKMGEDVTELRKSYIQQVMDRISEKVREKFEAGWDWVYVIDADFDANVAIFCSDNGMFSVGFKVDGLNVEVEEVAKPVVRVTDYQVVDGDVMISIDFFEDVLDDALSNLVKSSLKQSQVKDYLVKAHAKANTNSVDAEANPAGDKSANTTGINKGETPLENINKEEFLKSAEFQELMKAQIAEAVEKAAADARAAAELEAQEKIAKAEQEAEELRKAEQARIEEEYTTVVKSYSFVEEDKVEALVKYLVDNKDIAETIVKAFEKARAEVDAVKKEFGAERGVDVINTQPVAKSSSELISQKAAELKKAQKQ</sequence>
<organism evidence="3 4">
    <name type="scientific">Escherichia phage ESCO13</name>
    <dbReference type="NCBI Taxonomy" id="1881104"/>
    <lineage>
        <taxon>Viruses</taxon>
        <taxon>Duplodnaviria</taxon>
        <taxon>Heunggongvirae</taxon>
        <taxon>Uroviricota</taxon>
        <taxon>Caudoviricetes</taxon>
        <taxon>Stephanstirmvirinae</taxon>
        <taxon>Phapecoctavirus</taxon>
        <taxon>Phapecoctavirus ESCO13</taxon>
    </lineage>
</organism>
<keyword evidence="1" id="KW-0175">Coiled coil</keyword>
<evidence type="ECO:0000313" key="4">
    <source>
        <dbReference type="Proteomes" id="UP000225358"/>
    </source>
</evidence>
<evidence type="ECO:0000256" key="2">
    <source>
        <dbReference type="SAM" id="MobiDB-lite"/>
    </source>
</evidence>
<dbReference type="InterPro" id="IPR058894">
    <property type="entry name" value="PhiTE_211_coil-containing-like"/>
</dbReference>
<evidence type="ECO:0000313" key="3">
    <source>
        <dbReference type="EMBL" id="AOQ27266.2"/>
    </source>
</evidence>